<comment type="similarity">
    <text evidence="1 10">Belongs to the thiolase-like superfamily. Thiolase family.</text>
</comment>
<dbReference type="PROSITE" id="PS00099">
    <property type="entry name" value="THIOLASE_3"/>
    <property type="match status" value="1"/>
</dbReference>
<dbReference type="GO" id="GO:0003985">
    <property type="term" value="F:acetyl-CoA C-acetyltransferase activity"/>
    <property type="evidence" value="ECO:0007669"/>
    <property type="project" value="UniProtKB-EC"/>
</dbReference>
<dbReference type="GO" id="GO:0006635">
    <property type="term" value="P:fatty acid beta-oxidation"/>
    <property type="evidence" value="ECO:0007669"/>
    <property type="project" value="TreeGrafter"/>
</dbReference>
<gene>
    <name evidence="13" type="ORF">FJA49_05895</name>
</gene>
<comment type="caution">
    <text evidence="13">The sequence shown here is derived from an EMBL/GenBank/DDBJ whole genome shotgun (WGS) entry which is preliminary data.</text>
</comment>
<dbReference type="InterPro" id="IPR020615">
    <property type="entry name" value="Thiolase_acyl_enz_int_AS"/>
</dbReference>
<dbReference type="PROSITE" id="PS00098">
    <property type="entry name" value="THIOLASE_1"/>
    <property type="match status" value="1"/>
</dbReference>
<evidence type="ECO:0000259" key="12">
    <source>
        <dbReference type="Pfam" id="PF02803"/>
    </source>
</evidence>
<feature type="domain" description="Thiolase N-terminal" evidence="11">
    <location>
        <begin position="5"/>
        <end position="262"/>
    </location>
</feature>
<keyword evidence="5" id="KW-0479">Metal-binding</keyword>
<dbReference type="Pfam" id="PF00108">
    <property type="entry name" value="Thiolase_N"/>
    <property type="match status" value="1"/>
</dbReference>
<feature type="active site" description="Acyl-thioester intermediate" evidence="9">
    <location>
        <position position="89"/>
    </location>
</feature>
<evidence type="ECO:0000256" key="8">
    <source>
        <dbReference type="ARBA" id="ARBA00023315"/>
    </source>
</evidence>
<keyword evidence="8 10" id="KW-0012">Acyltransferase</keyword>
<evidence type="ECO:0000256" key="2">
    <source>
        <dbReference type="ARBA" id="ARBA00011881"/>
    </source>
</evidence>
<evidence type="ECO:0000256" key="10">
    <source>
        <dbReference type="RuleBase" id="RU003557"/>
    </source>
</evidence>
<dbReference type="PANTHER" id="PTHR18919">
    <property type="entry name" value="ACETYL-COA C-ACYLTRANSFERASE"/>
    <property type="match status" value="1"/>
</dbReference>
<dbReference type="Pfam" id="PF02803">
    <property type="entry name" value="Thiolase_C"/>
    <property type="match status" value="1"/>
</dbReference>
<feature type="active site" description="Proton acceptor" evidence="9">
    <location>
        <position position="348"/>
    </location>
</feature>
<dbReference type="RefSeq" id="WP_139999838.1">
    <property type="nucleotide sequence ID" value="NZ_VFJE01000052.1"/>
</dbReference>
<dbReference type="FunFam" id="3.40.47.10:FF:000007">
    <property type="entry name" value="acetyl-CoA acetyltransferase, mitochondrial"/>
    <property type="match status" value="1"/>
</dbReference>
<evidence type="ECO:0000256" key="1">
    <source>
        <dbReference type="ARBA" id="ARBA00010982"/>
    </source>
</evidence>
<dbReference type="NCBIfam" id="TIGR01930">
    <property type="entry name" value="AcCoA-C-Actrans"/>
    <property type="match status" value="1"/>
</dbReference>
<evidence type="ECO:0000256" key="5">
    <source>
        <dbReference type="ARBA" id="ARBA00022723"/>
    </source>
</evidence>
<evidence type="ECO:0000313" key="13">
    <source>
        <dbReference type="EMBL" id="TPD70471.1"/>
    </source>
</evidence>
<accession>A0A501QE77</accession>
<dbReference type="InterPro" id="IPR002155">
    <property type="entry name" value="Thiolase"/>
</dbReference>
<feature type="active site" description="Proton acceptor" evidence="9">
    <location>
        <position position="378"/>
    </location>
</feature>
<dbReference type="InterPro" id="IPR016039">
    <property type="entry name" value="Thiolase-like"/>
</dbReference>
<organism evidence="13 14">
    <name type="scientific">Flavobacterium microcysteis</name>
    <dbReference type="NCBI Taxonomy" id="2596891"/>
    <lineage>
        <taxon>Bacteria</taxon>
        <taxon>Pseudomonadati</taxon>
        <taxon>Bacteroidota</taxon>
        <taxon>Flavobacteriia</taxon>
        <taxon>Flavobacteriales</taxon>
        <taxon>Flavobacteriaceae</taxon>
        <taxon>Flavobacterium</taxon>
    </lineage>
</organism>
<reference evidence="13 14" key="1">
    <citation type="submission" date="2019-06" db="EMBL/GenBank/DDBJ databases">
        <title>Flavobacterium sp. MaA-Y11 from geoumgang.</title>
        <authorList>
            <person name="Jeong S."/>
        </authorList>
    </citation>
    <scope>NUCLEOTIDE SEQUENCE [LARGE SCALE GENOMIC DNA]</scope>
    <source>
        <strain evidence="13 14">MaA-Y11</strain>
    </source>
</reference>
<dbReference type="EMBL" id="VFJE01000052">
    <property type="protein sequence ID" value="TPD70471.1"/>
    <property type="molecule type" value="Genomic_DNA"/>
</dbReference>
<evidence type="ECO:0000256" key="6">
    <source>
        <dbReference type="ARBA" id="ARBA00022946"/>
    </source>
</evidence>
<evidence type="ECO:0000313" key="14">
    <source>
        <dbReference type="Proteomes" id="UP000319175"/>
    </source>
</evidence>
<dbReference type="GO" id="GO:0046872">
    <property type="term" value="F:metal ion binding"/>
    <property type="evidence" value="ECO:0007669"/>
    <property type="project" value="UniProtKB-KW"/>
</dbReference>
<proteinExistence type="inferred from homology"/>
<name>A0A501QE77_9FLAO</name>
<keyword evidence="4 10" id="KW-0808">Transferase</keyword>
<protein>
    <recommendedName>
        <fullName evidence="3">acetyl-CoA C-acetyltransferase</fullName>
        <ecNumber evidence="3">2.3.1.9</ecNumber>
    </recommendedName>
</protein>
<evidence type="ECO:0000256" key="7">
    <source>
        <dbReference type="ARBA" id="ARBA00022958"/>
    </source>
</evidence>
<dbReference type="OrthoDB" id="9764892at2"/>
<feature type="domain" description="Thiolase C-terminal" evidence="12">
    <location>
        <begin position="269"/>
        <end position="391"/>
    </location>
</feature>
<dbReference type="PANTHER" id="PTHR18919:SF156">
    <property type="entry name" value="ACETYL-COA ACETYLTRANSFERASE, MITOCHONDRIAL"/>
    <property type="match status" value="1"/>
</dbReference>
<dbReference type="PIRSF" id="PIRSF000429">
    <property type="entry name" value="Ac-CoA_Ac_transf"/>
    <property type="match status" value="1"/>
</dbReference>
<keyword evidence="14" id="KW-1185">Reference proteome</keyword>
<dbReference type="InterPro" id="IPR020617">
    <property type="entry name" value="Thiolase_C"/>
</dbReference>
<dbReference type="CDD" id="cd00751">
    <property type="entry name" value="thiolase"/>
    <property type="match status" value="1"/>
</dbReference>
<dbReference type="InterPro" id="IPR020613">
    <property type="entry name" value="Thiolase_CS"/>
</dbReference>
<dbReference type="InterPro" id="IPR020610">
    <property type="entry name" value="Thiolase_AS"/>
</dbReference>
<keyword evidence="6" id="KW-0809">Transit peptide</keyword>
<keyword evidence="7" id="KW-0630">Potassium</keyword>
<sequence>MNKKVVIVSAARTPIGSFMGALSTVSASQLGAVAIKGALDKINLDPKLVDEVFMGNVVQAGVGQAPARQAALYAGLPNSVIATTVNKVCASGMKAVMMGAQSIISGDAEIIVAGGMENMSLIPHYLHLRNGHKFGPASMIDGMQKDGLTDAYDNNAMGVCADLCATEYKISREEQDQFAIQSYERSAKAWDAGKFDNEVVPVAVPQRKGDPIMVTRDEEYTNVKLDKIPSLNPAFTKEGTVTAANASTINDGAGAVVLMSEEKAKALGLKPLAYIKSYADAAQEPKWFTTSPAKALPKALDKAGIAISDVDFFEFNEAFSVVGLANAKILGLDGSKINVNGGAVSLGHPLGCSGVRIIITLLNVLEQNNAKVGAAAICNGGGGASAIVIERA</sequence>
<evidence type="ECO:0000259" key="11">
    <source>
        <dbReference type="Pfam" id="PF00108"/>
    </source>
</evidence>
<dbReference type="PROSITE" id="PS00737">
    <property type="entry name" value="THIOLASE_2"/>
    <property type="match status" value="1"/>
</dbReference>
<reference evidence="13 14" key="2">
    <citation type="submission" date="2019-06" db="EMBL/GenBank/DDBJ databases">
        <authorList>
            <person name="Seo Y."/>
        </authorList>
    </citation>
    <scope>NUCLEOTIDE SEQUENCE [LARGE SCALE GENOMIC DNA]</scope>
    <source>
        <strain evidence="13 14">MaA-Y11</strain>
    </source>
</reference>
<dbReference type="SUPFAM" id="SSF53901">
    <property type="entry name" value="Thiolase-like"/>
    <property type="match status" value="2"/>
</dbReference>
<dbReference type="EC" id="2.3.1.9" evidence="3"/>
<dbReference type="Proteomes" id="UP000319175">
    <property type="component" value="Unassembled WGS sequence"/>
</dbReference>
<comment type="subunit">
    <text evidence="2">Homotetramer.</text>
</comment>
<dbReference type="AlphaFoldDB" id="A0A501QE77"/>
<evidence type="ECO:0000256" key="4">
    <source>
        <dbReference type="ARBA" id="ARBA00022679"/>
    </source>
</evidence>
<dbReference type="InterPro" id="IPR020616">
    <property type="entry name" value="Thiolase_N"/>
</dbReference>
<evidence type="ECO:0000256" key="3">
    <source>
        <dbReference type="ARBA" id="ARBA00012705"/>
    </source>
</evidence>
<evidence type="ECO:0000256" key="9">
    <source>
        <dbReference type="PIRSR" id="PIRSR000429-1"/>
    </source>
</evidence>
<dbReference type="Gene3D" id="3.40.47.10">
    <property type="match status" value="1"/>
</dbReference>